<dbReference type="AlphaFoldDB" id="A0A9D4UUY1"/>
<keyword evidence="1" id="KW-0677">Repeat</keyword>
<evidence type="ECO:0000313" key="4">
    <source>
        <dbReference type="EMBL" id="KAI5073932.1"/>
    </source>
</evidence>
<accession>A0A9D4UUY1</accession>
<dbReference type="SUPFAM" id="SSF48452">
    <property type="entry name" value="TPR-like"/>
    <property type="match status" value="1"/>
</dbReference>
<evidence type="ECO:0000256" key="2">
    <source>
        <dbReference type="ARBA" id="ARBA00022803"/>
    </source>
</evidence>
<dbReference type="Pfam" id="PF14559">
    <property type="entry name" value="TPR_19"/>
    <property type="match status" value="1"/>
</dbReference>
<dbReference type="SMART" id="SM00028">
    <property type="entry name" value="TPR"/>
    <property type="match status" value="5"/>
</dbReference>
<dbReference type="Pfam" id="PF13432">
    <property type="entry name" value="TPR_16"/>
    <property type="match status" value="2"/>
</dbReference>
<reference evidence="4" key="1">
    <citation type="submission" date="2021-01" db="EMBL/GenBank/DDBJ databases">
        <title>Adiantum capillus-veneris genome.</title>
        <authorList>
            <person name="Fang Y."/>
            <person name="Liao Q."/>
        </authorList>
    </citation>
    <scope>NUCLEOTIDE SEQUENCE</scope>
    <source>
        <strain evidence="4">H3</strain>
        <tissue evidence="4">Leaf</tissue>
    </source>
</reference>
<dbReference type="OrthoDB" id="2335338at2759"/>
<evidence type="ECO:0000256" key="1">
    <source>
        <dbReference type="ARBA" id="ARBA00022737"/>
    </source>
</evidence>
<gene>
    <name evidence="4" type="ORF">GOP47_0011945</name>
</gene>
<dbReference type="Gene3D" id="1.25.40.10">
    <property type="entry name" value="Tetratricopeptide repeat domain"/>
    <property type="match status" value="2"/>
</dbReference>
<proteinExistence type="predicted"/>
<dbReference type="InterPro" id="IPR019734">
    <property type="entry name" value="TPR_rpt"/>
</dbReference>
<protein>
    <recommendedName>
        <fullName evidence="6">Tetratricopeptide repeat protein</fullName>
    </recommendedName>
</protein>
<feature type="repeat" description="TPR" evidence="3">
    <location>
        <begin position="106"/>
        <end position="139"/>
    </location>
</feature>
<sequence>MAASVGWYEGASVARCWASCTVRKQPNNVASAQVGSSSLQRRTLFASFGAAIAAPHAAMAAVSRRVKLKDVENPKMQEALRAAVSGDLETAEKLFSELIQEEPQSASAWSNRGSVRISLRLFEDARADLTQAIELAPEAPVPLLNRAIALEALGRFEEAINDCKSAIERDPEEYAAWFNLGNVDARVKKYEEALTAYERASLLAPGIAGYRLKEALILFQLQRSQEARKLLQGLVRKYPNYAEAHAALAAVLWSEGDRSRAEEQFSEATKREPLYGDLRWVSLELLWPPNVVKAMENFLAIA</sequence>
<evidence type="ECO:0000313" key="5">
    <source>
        <dbReference type="Proteomes" id="UP000886520"/>
    </source>
</evidence>
<evidence type="ECO:0008006" key="6">
    <source>
        <dbReference type="Google" id="ProtNLM"/>
    </source>
</evidence>
<organism evidence="4 5">
    <name type="scientific">Adiantum capillus-veneris</name>
    <name type="common">Maidenhair fern</name>
    <dbReference type="NCBI Taxonomy" id="13818"/>
    <lineage>
        <taxon>Eukaryota</taxon>
        <taxon>Viridiplantae</taxon>
        <taxon>Streptophyta</taxon>
        <taxon>Embryophyta</taxon>
        <taxon>Tracheophyta</taxon>
        <taxon>Polypodiopsida</taxon>
        <taxon>Polypodiidae</taxon>
        <taxon>Polypodiales</taxon>
        <taxon>Pteridineae</taxon>
        <taxon>Pteridaceae</taxon>
        <taxon>Vittarioideae</taxon>
        <taxon>Adiantum</taxon>
    </lineage>
</organism>
<comment type="caution">
    <text evidence="4">The sequence shown here is derived from an EMBL/GenBank/DDBJ whole genome shotgun (WGS) entry which is preliminary data.</text>
</comment>
<name>A0A9D4UUY1_ADICA</name>
<dbReference type="PROSITE" id="PS50005">
    <property type="entry name" value="TPR"/>
    <property type="match status" value="2"/>
</dbReference>
<evidence type="ECO:0000256" key="3">
    <source>
        <dbReference type="PROSITE-ProRule" id="PRU00339"/>
    </source>
</evidence>
<dbReference type="InterPro" id="IPR011990">
    <property type="entry name" value="TPR-like_helical_dom_sf"/>
</dbReference>
<dbReference type="InterPro" id="IPR050498">
    <property type="entry name" value="Ycf3"/>
</dbReference>
<keyword evidence="2 3" id="KW-0802">TPR repeat</keyword>
<dbReference type="PANTHER" id="PTHR44858:SF19">
    <property type="match status" value="1"/>
</dbReference>
<feature type="repeat" description="TPR" evidence="3">
    <location>
        <begin position="174"/>
        <end position="207"/>
    </location>
</feature>
<dbReference type="Proteomes" id="UP000886520">
    <property type="component" value="Chromosome 11"/>
</dbReference>
<keyword evidence="5" id="KW-1185">Reference proteome</keyword>
<dbReference type="EMBL" id="JABFUD020000011">
    <property type="protein sequence ID" value="KAI5073932.1"/>
    <property type="molecule type" value="Genomic_DNA"/>
</dbReference>
<dbReference type="PANTHER" id="PTHR44858">
    <property type="entry name" value="TETRATRICOPEPTIDE REPEAT PROTEIN 6"/>
    <property type="match status" value="1"/>
</dbReference>